<protein>
    <submittedName>
        <fullName evidence="1">Uncharacterized protein</fullName>
    </submittedName>
</protein>
<reference evidence="1 2" key="1">
    <citation type="journal article" date="2018" name="Sci. Rep.">
        <title>Genomic signatures of local adaptation to the degree of environmental predictability in rotifers.</title>
        <authorList>
            <person name="Franch-Gras L."/>
            <person name="Hahn C."/>
            <person name="Garcia-Roger E.M."/>
            <person name="Carmona M.J."/>
            <person name="Serra M."/>
            <person name="Gomez A."/>
        </authorList>
    </citation>
    <scope>NUCLEOTIDE SEQUENCE [LARGE SCALE GENOMIC DNA]</scope>
    <source>
        <strain evidence="1">HYR1</strain>
    </source>
</reference>
<dbReference type="EMBL" id="REGN01003490">
    <property type="protein sequence ID" value="RNA22312.1"/>
    <property type="molecule type" value="Genomic_DNA"/>
</dbReference>
<comment type="caution">
    <text evidence="1">The sequence shown here is derived from an EMBL/GenBank/DDBJ whole genome shotgun (WGS) entry which is preliminary data.</text>
</comment>
<gene>
    <name evidence="1" type="ORF">BpHYR1_004345</name>
</gene>
<name>A0A3M7RFG3_BRAPC</name>
<keyword evidence="2" id="KW-1185">Reference proteome</keyword>
<organism evidence="1 2">
    <name type="scientific">Brachionus plicatilis</name>
    <name type="common">Marine rotifer</name>
    <name type="synonym">Brachionus muelleri</name>
    <dbReference type="NCBI Taxonomy" id="10195"/>
    <lineage>
        <taxon>Eukaryota</taxon>
        <taxon>Metazoa</taxon>
        <taxon>Spiralia</taxon>
        <taxon>Gnathifera</taxon>
        <taxon>Rotifera</taxon>
        <taxon>Eurotatoria</taxon>
        <taxon>Monogononta</taxon>
        <taxon>Pseudotrocha</taxon>
        <taxon>Ploima</taxon>
        <taxon>Brachionidae</taxon>
        <taxon>Brachionus</taxon>
    </lineage>
</organism>
<accession>A0A3M7RFG3</accession>
<dbReference type="Proteomes" id="UP000276133">
    <property type="component" value="Unassembled WGS sequence"/>
</dbReference>
<sequence>MTNQGLISISCLVGKQFEQHTQINWSFTKEKLCKQCCYDTSSEINLQNSIKKSKKSDLFVALLRLTNKITKNYYVPFKLMNV</sequence>
<dbReference type="AlphaFoldDB" id="A0A3M7RFG3"/>
<evidence type="ECO:0000313" key="1">
    <source>
        <dbReference type="EMBL" id="RNA22312.1"/>
    </source>
</evidence>
<proteinExistence type="predicted"/>
<evidence type="ECO:0000313" key="2">
    <source>
        <dbReference type="Proteomes" id="UP000276133"/>
    </source>
</evidence>